<dbReference type="CDD" id="cd09859">
    <property type="entry name" value="PIN_53EXO"/>
    <property type="match status" value="1"/>
</dbReference>
<feature type="domain" description="5'-3' exonuclease" evidence="4">
    <location>
        <begin position="1"/>
        <end position="256"/>
    </location>
</feature>
<dbReference type="GO" id="GO:0033567">
    <property type="term" value="P:DNA replication, Okazaki fragment processing"/>
    <property type="evidence" value="ECO:0007669"/>
    <property type="project" value="InterPro"/>
</dbReference>
<keyword evidence="3" id="KW-0238">DNA-binding</keyword>
<sequence>MSTVFVDGHYYAYRSFYAIASLSNSKGEPTNAAYGFASALLRLAEDLKPTQGAVIFDGGIPAERMALHPTYKANRKETPEALERQFPLLHEVASALGWPVLTVDQEEADDVIASYVHAADSRSCIVATNDKDLMVLAAQGCKIYQPQSQGFTLLGPPEVEAKWGVSPERVPELLALTGDSADNFPGVPGVGPKTAAKWILQYGTSEKVLAAAPSITPERFRPILQESAEIVRRNRKMVELRTSVPLPRPVQDLALRPNPAQQVELFRRLEFKRFTREAEARLAAHAPRQPDLFSS</sequence>
<dbReference type="InterPro" id="IPR008918">
    <property type="entry name" value="HhH2"/>
</dbReference>
<dbReference type="GO" id="GO:0003677">
    <property type="term" value="F:DNA binding"/>
    <property type="evidence" value="ECO:0007669"/>
    <property type="project" value="UniProtKB-KW"/>
</dbReference>
<evidence type="ECO:0000256" key="1">
    <source>
        <dbReference type="ARBA" id="ARBA00022722"/>
    </source>
</evidence>
<evidence type="ECO:0000313" key="5">
    <source>
        <dbReference type="EMBL" id="KRO63137.1"/>
    </source>
</evidence>
<comment type="caution">
    <text evidence="5">The sequence shown here is derived from an EMBL/GenBank/DDBJ whole genome shotgun (WGS) entry which is preliminary data.</text>
</comment>
<dbReference type="SUPFAM" id="SSF47807">
    <property type="entry name" value="5' to 3' exonuclease, C-terminal subdomain"/>
    <property type="match status" value="1"/>
</dbReference>
<dbReference type="Gene3D" id="1.10.150.20">
    <property type="entry name" value="5' to 3' exonuclease, C-terminal subdomain"/>
    <property type="match status" value="1"/>
</dbReference>
<dbReference type="InterPro" id="IPR020046">
    <property type="entry name" value="5-3_exonucl_a-hlix_arch_N"/>
</dbReference>
<gene>
    <name evidence="5" type="ORF">ABR82_02635</name>
</gene>
<proteinExistence type="predicted"/>
<evidence type="ECO:0000313" key="6">
    <source>
        <dbReference type="Proteomes" id="UP000051269"/>
    </source>
</evidence>
<dbReference type="InterPro" id="IPR029060">
    <property type="entry name" value="PIN-like_dom_sf"/>
</dbReference>
<dbReference type="SMART" id="SM00475">
    <property type="entry name" value="53EXOc"/>
    <property type="match status" value="1"/>
</dbReference>
<protein>
    <recommendedName>
        <fullName evidence="4">5'-3' exonuclease domain-containing protein</fullName>
    </recommendedName>
</protein>
<dbReference type="Pfam" id="PF02739">
    <property type="entry name" value="5_3_exonuc_N"/>
    <property type="match status" value="1"/>
</dbReference>
<evidence type="ECO:0000259" key="4">
    <source>
        <dbReference type="SMART" id="SM00475"/>
    </source>
</evidence>
<keyword evidence="1" id="KW-0540">Nuclease</keyword>
<dbReference type="InterPro" id="IPR020045">
    <property type="entry name" value="DNA_polI_H3TH"/>
</dbReference>
<dbReference type="GO" id="GO:0008409">
    <property type="term" value="F:5'-3' exonuclease activity"/>
    <property type="evidence" value="ECO:0007669"/>
    <property type="project" value="InterPro"/>
</dbReference>
<accession>A0A0R2RKZ0</accession>
<dbReference type="InterPro" id="IPR002421">
    <property type="entry name" value="5-3_exonuclease"/>
</dbReference>
<evidence type="ECO:0000256" key="3">
    <source>
        <dbReference type="ARBA" id="ARBA00023125"/>
    </source>
</evidence>
<dbReference type="CDD" id="cd09898">
    <property type="entry name" value="H3TH_53EXO"/>
    <property type="match status" value="1"/>
</dbReference>
<dbReference type="Gene3D" id="3.40.50.1010">
    <property type="entry name" value="5'-nuclease"/>
    <property type="match status" value="1"/>
</dbReference>
<dbReference type="InterPro" id="IPR038969">
    <property type="entry name" value="FEN"/>
</dbReference>
<dbReference type="PANTHER" id="PTHR42646:SF2">
    <property type="entry name" value="5'-3' EXONUCLEASE FAMILY PROTEIN"/>
    <property type="match status" value="1"/>
</dbReference>
<dbReference type="SUPFAM" id="SSF88723">
    <property type="entry name" value="PIN domain-like"/>
    <property type="match status" value="1"/>
</dbReference>
<dbReference type="InterPro" id="IPR036279">
    <property type="entry name" value="5-3_exonuclease_C_sf"/>
</dbReference>
<evidence type="ECO:0000256" key="2">
    <source>
        <dbReference type="ARBA" id="ARBA00022801"/>
    </source>
</evidence>
<organism evidence="5 6">
    <name type="scientific">Verrucomicrobia subdivision 6 bacterium BACL9 MAG-120507-bin52</name>
    <dbReference type="NCBI Taxonomy" id="1655590"/>
    <lineage>
        <taxon>Bacteria</taxon>
        <taxon>Pseudomonadati</taxon>
        <taxon>Verrucomicrobiota</taxon>
        <taxon>Verrucomicrobiia</taxon>
        <taxon>Verrucomicrobiales</taxon>
        <taxon>Verrucomicrobia subdivision 6</taxon>
    </lineage>
</organism>
<keyword evidence="2" id="KW-0378">Hydrolase</keyword>
<dbReference type="EMBL" id="LIBO01000006">
    <property type="protein sequence ID" value="KRO63137.1"/>
    <property type="molecule type" value="Genomic_DNA"/>
</dbReference>
<dbReference type="GO" id="GO:0017108">
    <property type="term" value="F:5'-flap endonuclease activity"/>
    <property type="evidence" value="ECO:0007669"/>
    <property type="project" value="InterPro"/>
</dbReference>
<name>A0A0R2RKZ0_9BACT</name>
<dbReference type="PANTHER" id="PTHR42646">
    <property type="entry name" value="FLAP ENDONUCLEASE XNI"/>
    <property type="match status" value="1"/>
</dbReference>
<dbReference type="Pfam" id="PF01367">
    <property type="entry name" value="5_3_exonuc"/>
    <property type="match status" value="1"/>
</dbReference>
<dbReference type="FunFam" id="1.10.150.20:FF:000003">
    <property type="entry name" value="DNA polymerase I"/>
    <property type="match status" value="1"/>
</dbReference>
<dbReference type="SMART" id="SM00279">
    <property type="entry name" value="HhH2"/>
    <property type="match status" value="1"/>
</dbReference>
<dbReference type="AlphaFoldDB" id="A0A0R2RKZ0"/>
<dbReference type="Proteomes" id="UP000051269">
    <property type="component" value="Unassembled WGS sequence"/>
</dbReference>
<reference evidence="5 6" key="1">
    <citation type="submission" date="2015-10" db="EMBL/GenBank/DDBJ databases">
        <title>Metagenome-Assembled Genomes uncover a global brackish microbiome.</title>
        <authorList>
            <person name="Hugerth L.W."/>
            <person name="Larsson J."/>
            <person name="Alneberg J."/>
            <person name="Lindh M.V."/>
            <person name="Legrand C."/>
            <person name="Pinhassi J."/>
            <person name="Andersson A.F."/>
        </authorList>
    </citation>
    <scope>NUCLEOTIDE SEQUENCE [LARGE SCALE GENOMIC DNA]</scope>
    <source>
        <strain evidence="5">BACL18 MAG-120507-bin52</strain>
    </source>
</reference>